<gene>
    <name evidence="11" type="ORF">CH360_04170</name>
    <name evidence="12" type="ORF">CH373_07310</name>
</gene>
<evidence type="ECO:0000256" key="5">
    <source>
        <dbReference type="ARBA" id="ARBA00022989"/>
    </source>
</evidence>
<dbReference type="InterPro" id="IPR036465">
    <property type="entry name" value="vWFA_dom_sf"/>
</dbReference>
<keyword evidence="3" id="KW-0677">Repeat</keyword>
<dbReference type="PANTHER" id="PTHR22550">
    <property type="entry name" value="SPORE GERMINATION PROTEIN"/>
    <property type="match status" value="1"/>
</dbReference>
<dbReference type="Gene3D" id="3.40.50.410">
    <property type="entry name" value="von Willebrand factor, type A domain"/>
    <property type="match status" value="1"/>
</dbReference>
<dbReference type="Pfam" id="PF13519">
    <property type="entry name" value="VWA_2"/>
    <property type="match status" value="1"/>
</dbReference>
<feature type="repeat" description="TPR" evidence="7">
    <location>
        <begin position="445"/>
        <end position="478"/>
    </location>
</feature>
<name>A0A2M9ZPH5_9LEPT</name>
<feature type="compositionally biased region" description="Basic and acidic residues" evidence="8">
    <location>
        <begin position="529"/>
        <end position="565"/>
    </location>
</feature>
<evidence type="ECO:0000256" key="3">
    <source>
        <dbReference type="ARBA" id="ARBA00022737"/>
    </source>
</evidence>
<evidence type="ECO:0000313" key="14">
    <source>
        <dbReference type="Proteomes" id="UP000231990"/>
    </source>
</evidence>
<comment type="caution">
    <text evidence="12">The sequence shown here is derived from an EMBL/GenBank/DDBJ whole genome shotgun (WGS) entry which is preliminary data.</text>
</comment>
<evidence type="ECO:0000256" key="4">
    <source>
        <dbReference type="ARBA" id="ARBA00022803"/>
    </source>
</evidence>
<feature type="region of interest" description="Disordered" evidence="8">
    <location>
        <begin position="488"/>
        <end position="578"/>
    </location>
</feature>
<dbReference type="Proteomes" id="UP000231962">
    <property type="component" value="Unassembled WGS sequence"/>
</dbReference>
<dbReference type="InterPro" id="IPR019734">
    <property type="entry name" value="TPR_rpt"/>
</dbReference>
<evidence type="ECO:0000256" key="1">
    <source>
        <dbReference type="ARBA" id="ARBA00022475"/>
    </source>
</evidence>
<evidence type="ECO:0000259" key="10">
    <source>
        <dbReference type="PROSITE" id="PS50234"/>
    </source>
</evidence>
<dbReference type="Proteomes" id="UP000231990">
    <property type="component" value="Unassembled WGS sequence"/>
</dbReference>
<feature type="domain" description="VWFA" evidence="10">
    <location>
        <begin position="89"/>
        <end position="199"/>
    </location>
</feature>
<keyword evidence="4 7" id="KW-0802">TPR repeat</keyword>
<dbReference type="SUPFAM" id="SSF48452">
    <property type="entry name" value="TPR-like"/>
    <property type="match status" value="1"/>
</dbReference>
<evidence type="ECO:0000256" key="2">
    <source>
        <dbReference type="ARBA" id="ARBA00022692"/>
    </source>
</evidence>
<dbReference type="Pfam" id="PF07719">
    <property type="entry name" value="TPR_2"/>
    <property type="match status" value="1"/>
</dbReference>
<dbReference type="Gene3D" id="1.25.40.10">
    <property type="entry name" value="Tetratricopeptide repeat domain"/>
    <property type="match status" value="1"/>
</dbReference>
<dbReference type="PROSITE" id="PS50234">
    <property type="entry name" value="VWFA"/>
    <property type="match status" value="1"/>
</dbReference>
<dbReference type="NCBIfam" id="NF047506">
    <property type="entry name" value="VWA_BatB_Lepto"/>
    <property type="match status" value="1"/>
</dbReference>
<dbReference type="PROSITE" id="PS50005">
    <property type="entry name" value="TPR"/>
    <property type="match status" value="1"/>
</dbReference>
<protein>
    <submittedName>
        <fullName evidence="12">Aerotolerance regulator BatB</fullName>
    </submittedName>
</protein>
<sequence>MSFDFLKLLFLVCALSYLVYLFSRTGFLIYWRNWKSGYPGLESEAGVPSTLFFLTRFLCLGAGILLCLMSFREPEGVPSKEEQSIHGVDFLFLVDVSLSMHAVDTPPNRLVRVKETLLRLLPGLTGNRFGMIVFAASPFMYCPMTSDVGAFSDYVRGLDVDMVGDRGTDLAAAFRKSEEVLESNKVFRNRVLILISDGEDVENPGVFQFPAEVMVWSVGTTQGGPIAYRDEGLGNSGFLSTDGSLAPYENSPGVIHSKANEAFLHSIAAENSGKFISLDRESITAKEILRWVSGLDKNTAQRIKNLRRAEGYRNTLLPGFLFLLFDFLILEFIGKLKKGFRFGKWKLPVVGSVLFLTFLLLPTFSNLSAFELDPGGNRVKEGRSAYEDGNFSGSLEKYKEAEPYFPGDPRMEFNRGSAEYKSGGLDKALRHFEKSLESKDAELRSKAHFNLGNTYLRLGDRKRAAEHYLRSLKENPNMEAARKNLEWLRKMPPPPPPSGSSQNQEEEQGKEGQQGSSQEKNQSGNLEQRGNDKSGIGKESKSKSRSKSEAELDRMMDALDLESVKRKSQGSRNREVFW</sequence>
<dbReference type="NCBIfam" id="NF047507">
    <property type="entry name" value="TPR_BatC_Lepto"/>
    <property type="match status" value="1"/>
</dbReference>
<evidence type="ECO:0000313" key="11">
    <source>
        <dbReference type="EMBL" id="PJZ70725.1"/>
    </source>
</evidence>
<accession>A0A2M9ZPH5</accession>
<evidence type="ECO:0000313" key="12">
    <source>
        <dbReference type="EMBL" id="PJZ73934.1"/>
    </source>
</evidence>
<keyword evidence="2 9" id="KW-0812">Transmembrane</keyword>
<keyword evidence="13" id="KW-1185">Reference proteome</keyword>
<dbReference type="PROSITE" id="PS50293">
    <property type="entry name" value="TPR_REGION"/>
    <property type="match status" value="1"/>
</dbReference>
<evidence type="ECO:0000256" key="9">
    <source>
        <dbReference type="SAM" id="Phobius"/>
    </source>
</evidence>
<dbReference type="PANTHER" id="PTHR22550:SF5">
    <property type="entry name" value="LEUCINE ZIPPER PROTEIN 4"/>
    <property type="match status" value="1"/>
</dbReference>
<evidence type="ECO:0000313" key="13">
    <source>
        <dbReference type="Proteomes" id="UP000231962"/>
    </source>
</evidence>
<dbReference type="EMBL" id="NPDZ01000003">
    <property type="protein sequence ID" value="PJZ73934.1"/>
    <property type="molecule type" value="Genomic_DNA"/>
</dbReference>
<evidence type="ECO:0000256" key="7">
    <source>
        <dbReference type="PROSITE-ProRule" id="PRU00339"/>
    </source>
</evidence>
<proteinExistence type="predicted"/>
<evidence type="ECO:0000256" key="6">
    <source>
        <dbReference type="ARBA" id="ARBA00023136"/>
    </source>
</evidence>
<keyword evidence="1" id="KW-1003">Cell membrane</keyword>
<reference evidence="13 14" key="1">
    <citation type="submission" date="2017-07" db="EMBL/GenBank/DDBJ databases">
        <title>Leptospira spp. isolated from tropical soils.</title>
        <authorList>
            <person name="Thibeaux R."/>
            <person name="Iraola G."/>
            <person name="Ferres I."/>
            <person name="Bierque E."/>
            <person name="Girault D."/>
            <person name="Soupe-Gilbert M.-E."/>
            <person name="Picardeau M."/>
            <person name="Goarant C."/>
        </authorList>
    </citation>
    <scope>NUCLEOTIDE SEQUENCE [LARGE SCALE GENOMIC DNA]</scope>
    <source>
        <strain evidence="12 14">FH1-B-B1</strain>
        <strain evidence="11 13">FH1-B-C1</strain>
    </source>
</reference>
<feature type="transmembrane region" description="Helical" evidence="9">
    <location>
        <begin position="51"/>
        <end position="71"/>
    </location>
</feature>
<keyword evidence="6 9" id="KW-0472">Membrane</keyword>
<dbReference type="InterPro" id="IPR011990">
    <property type="entry name" value="TPR-like_helical_dom_sf"/>
</dbReference>
<dbReference type="InterPro" id="IPR013105">
    <property type="entry name" value="TPR_2"/>
</dbReference>
<dbReference type="EMBL" id="NPDY01000002">
    <property type="protein sequence ID" value="PJZ70725.1"/>
    <property type="molecule type" value="Genomic_DNA"/>
</dbReference>
<dbReference type="InterPro" id="IPR050768">
    <property type="entry name" value="UPF0353/GerABKA_families"/>
</dbReference>
<feature type="transmembrane region" description="Helical" evidence="9">
    <location>
        <begin position="9"/>
        <end position="31"/>
    </location>
</feature>
<dbReference type="OrthoDB" id="9807628at2"/>
<dbReference type="AlphaFoldDB" id="A0A2M9ZPH5"/>
<dbReference type="SMART" id="SM00327">
    <property type="entry name" value="VWA"/>
    <property type="match status" value="1"/>
</dbReference>
<dbReference type="SMART" id="SM00028">
    <property type="entry name" value="TPR"/>
    <property type="match status" value="2"/>
</dbReference>
<dbReference type="SUPFAM" id="SSF53300">
    <property type="entry name" value="vWA-like"/>
    <property type="match status" value="1"/>
</dbReference>
<dbReference type="Pfam" id="PF13432">
    <property type="entry name" value="TPR_16"/>
    <property type="match status" value="1"/>
</dbReference>
<evidence type="ECO:0000256" key="8">
    <source>
        <dbReference type="SAM" id="MobiDB-lite"/>
    </source>
</evidence>
<feature type="transmembrane region" description="Helical" evidence="9">
    <location>
        <begin position="345"/>
        <end position="364"/>
    </location>
</feature>
<organism evidence="12 14">
    <name type="scientific">Leptospira perolatii</name>
    <dbReference type="NCBI Taxonomy" id="2023191"/>
    <lineage>
        <taxon>Bacteria</taxon>
        <taxon>Pseudomonadati</taxon>
        <taxon>Spirochaetota</taxon>
        <taxon>Spirochaetia</taxon>
        <taxon>Leptospirales</taxon>
        <taxon>Leptospiraceae</taxon>
        <taxon>Leptospira</taxon>
    </lineage>
</organism>
<feature type="transmembrane region" description="Helical" evidence="9">
    <location>
        <begin position="315"/>
        <end position="333"/>
    </location>
</feature>
<keyword evidence="5 9" id="KW-1133">Transmembrane helix</keyword>
<dbReference type="InterPro" id="IPR002035">
    <property type="entry name" value="VWF_A"/>
</dbReference>